<feature type="compositionally biased region" description="Low complexity" evidence="30">
    <location>
        <begin position="128"/>
        <end position="160"/>
    </location>
</feature>
<dbReference type="GO" id="GO:0003682">
    <property type="term" value="F:chromatin binding"/>
    <property type="evidence" value="ECO:0007669"/>
    <property type="project" value="EnsemblMetazoa"/>
</dbReference>
<dbReference type="Gene3D" id="2.40.50.40">
    <property type="match status" value="1"/>
</dbReference>
<evidence type="ECO:0000256" key="20">
    <source>
        <dbReference type="ARBA" id="ARBA00023134"/>
    </source>
</evidence>
<dbReference type="PROSITE" id="PS50280">
    <property type="entry name" value="SET"/>
    <property type="match status" value="1"/>
</dbReference>
<dbReference type="Gene3D" id="3.40.50.300">
    <property type="entry name" value="P-loop containing nucleotide triphosphate hydrolases"/>
    <property type="match status" value="2"/>
</dbReference>
<dbReference type="InterPro" id="IPR015256">
    <property type="entry name" value="eIF2g_C"/>
</dbReference>
<feature type="domain" description="Tr-type G" evidence="34">
    <location>
        <begin position="676"/>
        <end position="796"/>
    </location>
</feature>
<dbReference type="GO" id="GO:0005829">
    <property type="term" value="C:cytosol"/>
    <property type="evidence" value="ECO:0007669"/>
    <property type="project" value="TreeGrafter"/>
</dbReference>
<keyword evidence="16" id="KW-0862">Zinc</keyword>
<evidence type="ECO:0000256" key="21">
    <source>
        <dbReference type="ARBA" id="ARBA00023163"/>
    </source>
</evidence>
<dbReference type="InterPro" id="IPR009001">
    <property type="entry name" value="Transl_elong_EF1A/Init_IF2_C"/>
</dbReference>
<dbReference type="PROSITE" id="PS00598">
    <property type="entry name" value="CHROMO_1"/>
    <property type="match status" value="1"/>
</dbReference>
<evidence type="ECO:0000256" key="14">
    <source>
        <dbReference type="ARBA" id="ARBA00022741"/>
    </source>
</evidence>
<evidence type="ECO:0000313" key="35">
    <source>
        <dbReference type="EMBL" id="EDW42087.1"/>
    </source>
</evidence>
<evidence type="ECO:0000256" key="13">
    <source>
        <dbReference type="ARBA" id="ARBA00022723"/>
    </source>
</evidence>
<evidence type="ECO:0000256" key="9">
    <source>
        <dbReference type="ARBA" id="ARBA00022540"/>
    </source>
</evidence>
<dbReference type="GO" id="GO:0005634">
    <property type="term" value="C:nucleus"/>
    <property type="evidence" value="ECO:0007669"/>
    <property type="project" value="UniProtKB-SubCell"/>
</dbReference>
<comment type="catalytic activity">
    <reaction evidence="25">
        <text>L-lysyl(9)-[histone H3] + 3 S-adenosyl-L-methionine = N(6),N(6),N(6)-trimethyl-L-lysyl(9)-[histone H3] + 3 S-adenosyl-L-homocysteine + 3 H(+)</text>
        <dbReference type="Rhea" id="RHEA:60276"/>
        <dbReference type="Rhea" id="RHEA-COMP:15538"/>
        <dbReference type="Rhea" id="RHEA-COMP:15546"/>
        <dbReference type="ChEBI" id="CHEBI:15378"/>
        <dbReference type="ChEBI" id="CHEBI:29969"/>
        <dbReference type="ChEBI" id="CHEBI:57856"/>
        <dbReference type="ChEBI" id="CHEBI:59789"/>
        <dbReference type="ChEBI" id="CHEBI:61961"/>
        <dbReference type="EC" id="2.1.1.355"/>
    </reaction>
</comment>
<dbReference type="FunFam" id="3.40.50.300:FF:002336">
    <property type="entry name" value="Histone-lysine N-methyltransferase Su(var)3-9"/>
    <property type="match status" value="1"/>
</dbReference>
<evidence type="ECO:0000313" key="36">
    <source>
        <dbReference type="Proteomes" id="UP000001292"/>
    </source>
</evidence>
<dbReference type="GO" id="GO:0000049">
    <property type="term" value="F:tRNA binding"/>
    <property type="evidence" value="ECO:0007669"/>
    <property type="project" value="InterPro"/>
</dbReference>
<evidence type="ECO:0000256" key="28">
    <source>
        <dbReference type="ARBA" id="ARBA00077322"/>
    </source>
</evidence>
<dbReference type="STRING" id="7238.B4HDZ5"/>
<evidence type="ECO:0000256" key="11">
    <source>
        <dbReference type="ARBA" id="ARBA00022679"/>
    </source>
</evidence>
<dbReference type="InterPro" id="IPR016197">
    <property type="entry name" value="Chromo-like_dom_sf"/>
</dbReference>
<evidence type="ECO:0000256" key="7">
    <source>
        <dbReference type="ARBA" id="ARBA00022454"/>
    </source>
</evidence>
<evidence type="ECO:0000256" key="17">
    <source>
        <dbReference type="ARBA" id="ARBA00022853"/>
    </source>
</evidence>
<keyword evidence="36" id="KW-1185">Reference proteome</keyword>
<dbReference type="GO" id="GO:0140949">
    <property type="term" value="F:histone H3K9 trimethyltransferase activity"/>
    <property type="evidence" value="ECO:0007669"/>
    <property type="project" value="UniProtKB-EC"/>
</dbReference>
<dbReference type="SUPFAM" id="SSF54160">
    <property type="entry name" value="Chromo domain-like"/>
    <property type="match status" value="1"/>
</dbReference>
<keyword evidence="11" id="KW-0808">Transferase</keyword>
<dbReference type="SMR" id="B4HDZ5"/>
<evidence type="ECO:0000256" key="25">
    <source>
        <dbReference type="ARBA" id="ARBA00048409"/>
    </source>
</evidence>
<evidence type="ECO:0000256" key="1">
    <source>
        <dbReference type="ARBA" id="ARBA00004123"/>
    </source>
</evidence>
<evidence type="ECO:0000256" key="19">
    <source>
        <dbReference type="ARBA" id="ARBA00023015"/>
    </source>
</evidence>
<dbReference type="FunFam" id="3.40.50.300:FF:000065">
    <property type="entry name" value="Eukaryotic translation initiation factor 2 subunit gamma"/>
    <property type="match status" value="1"/>
</dbReference>
<dbReference type="CDD" id="cd15490">
    <property type="entry name" value="eIF2_gamma_III"/>
    <property type="match status" value="1"/>
</dbReference>
<evidence type="ECO:0000256" key="12">
    <source>
        <dbReference type="ARBA" id="ARBA00022691"/>
    </source>
</evidence>
<dbReference type="FunFam" id="2.40.50.40:FF:000051">
    <property type="entry name" value="Histone-lysine N-methyltransferase"/>
    <property type="match status" value="1"/>
</dbReference>
<evidence type="ECO:0000256" key="18">
    <source>
        <dbReference type="ARBA" id="ARBA00022917"/>
    </source>
</evidence>
<dbReference type="PROSITE" id="PS50867">
    <property type="entry name" value="PRE_SET"/>
    <property type="match status" value="1"/>
</dbReference>
<reference evidence="35 36" key="1">
    <citation type="journal article" date="2007" name="Nature">
        <title>Evolution of genes and genomes on the Drosophila phylogeny.</title>
        <authorList>
            <consortium name="Drosophila 12 Genomes Consortium"/>
            <person name="Clark A.G."/>
            <person name="Eisen M.B."/>
            <person name="Smith D.R."/>
            <person name="Bergman C.M."/>
            <person name="Oliver B."/>
            <person name="Markow T.A."/>
            <person name="Kaufman T.C."/>
            <person name="Kellis M."/>
            <person name="Gelbart W."/>
            <person name="Iyer V.N."/>
            <person name="Pollard D.A."/>
            <person name="Sackton T.B."/>
            <person name="Larracuente A.M."/>
            <person name="Singh N.D."/>
            <person name="Abad J.P."/>
            <person name="Abt D.N."/>
            <person name="Adryan B."/>
            <person name="Aguade M."/>
            <person name="Akashi H."/>
            <person name="Anderson W.W."/>
            <person name="Aquadro C.F."/>
            <person name="Ardell D.H."/>
            <person name="Arguello R."/>
            <person name="Artieri C.G."/>
            <person name="Barbash D.A."/>
            <person name="Barker D."/>
            <person name="Barsanti P."/>
            <person name="Batterham P."/>
            <person name="Batzoglou S."/>
            <person name="Begun D."/>
            <person name="Bhutkar A."/>
            <person name="Blanco E."/>
            <person name="Bosak S.A."/>
            <person name="Bradley R.K."/>
            <person name="Brand A.D."/>
            <person name="Brent M.R."/>
            <person name="Brooks A.N."/>
            <person name="Brown R.H."/>
            <person name="Butlin R.K."/>
            <person name="Caggese C."/>
            <person name="Calvi B.R."/>
            <person name="Bernardo de Carvalho A."/>
            <person name="Caspi A."/>
            <person name="Castrezana S."/>
            <person name="Celniker S.E."/>
            <person name="Chang J.L."/>
            <person name="Chapple C."/>
            <person name="Chatterji S."/>
            <person name="Chinwalla A."/>
            <person name="Civetta A."/>
            <person name="Clifton S.W."/>
            <person name="Comeron J.M."/>
            <person name="Costello J.C."/>
            <person name="Coyne J.A."/>
            <person name="Daub J."/>
            <person name="David R.G."/>
            <person name="Delcher A.L."/>
            <person name="Delehaunty K."/>
            <person name="Do C.B."/>
            <person name="Ebling H."/>
            <person name="Edwards K."/>
            <person name="Eickbush T."/>
            <person name="Evans J.D."/>
            <person name="Filipski A."/>
            <person name="Findeiss S."/>
            <person name="Freyhult E."/>
            <person name="Fulton L."/>
            <person name="Fulton R."/>
            <person name="Garcia A.C."/>
            <person name="Gardiner A."/>
            <person name="Garfield D.A."/>
            <person name="Garvin B.E."/>
            <person name="Gibson G."/>
            <person name="Gilbert D."/>
            <person name="Gnerre S."/>
            <person name="Godfrey J."/>
            <person name="Good R."/>
            <person name="Gotea V."/>
            <person name="Gravely B."/>
            <person name="Greenberg A.J."/>
            <person name="Griffiths-Jones S."/>
            <person name="Gross S."/>
            <person name="Guigo R."/>
            <person name="Gustafson E.A."/>
            <person name="Haerty W."/>
            <person name="Hahn M.W."/>
            <person name="Halligan D.L."/>
            <person name="Halpern A.L."/>
            <person name="Halter G.M."/>
            <person name="Han M.V."/>
            <person name="Heger A."/>
            <person name="Hillier L."/>
            <person name="Hinrichs A.S."/>
            <person name="Holmes I."/>
            <person name="Hoskins R.A."/>
            <person name="Hubisz M.J."/>
            <person name="Hultmark D."/>
            <person name="Huntley M.A."/>
            <person name="Jaffe D.B."/>
            <person name="Jagadeeshan S."/>
            <person name="Jeck W.R."/>
            <person name="Johnson J."/>
            <person name="Jones C.D."/>
            <person name="Jordan W.C."/>
            <person name="Karpen G.H."/>
            <person name="Kataoka E."/>
            <person name="Keightley P.D."/>
            <person name="Kheradpour P."/>
            <person name="Kirkness E.F."/>
            <person name="Koerich L.B."/>
            <person name="Kristiansen K."/>
            <person name="Kudrna D."/>
            <person name="Kulathinal R.J."/>
            <person name="Kumar S."/>
            <person name="Kwok R."/>
            <person name="Lander E."/>
            <person name="Langley C.H."/>
            <person name="Lapoint R."/>
            <person name="Lazzaro B.P."/>
            <person name="Lee S.J."/>
            <person name="Levesque L."/>
            <person name="Li R."/>
            <person name="Lin C.F."/>
            <person name="Lin M.F."/>
            <person name="Lindblad-Toh K."/>
            <person name="Llopart A."/>
            <person name="Long M."/>
            <person name="Low L."/>
            <person name="Lozovsky E."/>
            <person name="Lu J."/>
            <person name="Luo M."/>
            <person name="Machado C.A."/>
            <person name="Makalowski W."/>
            <person name="Marzo M."/>
            <person name="Matsuda M."/>
            <person name="Matzkin L."/>
            <person name="McAllister B."/>
            <person name="McBride C.S."/>
            <person name="McKernan B."/>
            <person name="McKernan K."/>
            <person name="Mendez-Lago M."/>
            <person name="Minx P."/>
            <person name="Mollenhauer M.U."/>
            <person name="Montooth K."/>
            <person name="Mount S.M."/>
            <person name="Mu X."/>
            <person name="Myers E."/>
            <person name="Negre B."/>
            <person name="Newfeld S."/>
            <person name="Nielsen R."/>
            <person name="Noor M.A."/>
            <person name="O'Grady P."/>
            <person name="Pachter L."/>
            <person name="Papaceit M."/>
            <person name="Parisi M.J."/>
            <person name="Parisi M."/>
            <person name="Parts L."/>
            <person name="Pedersen J.S."/>
            <person name="Pesole G."/>
            <person name="Phillippy A.M."/>
            <person name="Ponting C.P."/>
            <person name="Pop M."/>
            <person name="Porcelli D."/>
            <person name="Powell J.R."/>
            <person name="Prohaska S."/>
            <person name="Pruitt K."/>
            <person name="Puig M."/>
            <person name="Quesneville H."/>
            <person name="Ram K.R."/>
            <person name="Rand D."/>
            <person name="Rasmussen M.D."/>
            <person name="Reed L.K."/>
            <person name="Reenan R."/>
            <person name="Reily A."/>
            <person name="Remington K.A."/>
            <person name="Rieger T.T."/>
            <person name="Ritchie M.G."/>
            <person name="Robin C."/>
            <person name="Rogers Y.H."/>
            <person name="Rohde C."/>
            <person name="Rozas J."/>
            <person name="Rubenfield M.J."/>
            <person name="Ruiz A."/>
            <person name="Russo S."/>
            <person name="Salzberg S.L."/>
            <person name="Sanchez-Gracia A."/>
            <person name="Saranga D.J."/>
            <person name="Sato H."/>
            <person name="Schaeffer S.W."/>
            <person name="Schatz M.C."/>
            <person name="Schlenke T."/>
            <person name="Schwartz R."/>
            <person name="Segarra C."/>
            <person name="Singh R.S."/>
            <person name="Sirot L."/>
            <person name="Sirota M."/>
            <person name="Sisneros N.B."/>
            <person name="Smith C.D."/>
            <person name="Smith T.F."/>
            <person name="Spieth J."/>
            <person name="Stage D.E."/>
            <person name="Stark A."/>
            <person name="Stephan W."/>
            <person name="Strausberg R.L."/>
            <person name="Strempel S."/>
            <person name="Sturgill D."/>
            <person name="Sutton G."/>
            <person name="Sutton G.G."/>
            <person name="Tao W."/>
            <person name="Teichmann S."/>
            <person name="Tobari Y.N."/>
            <person name="Tomimura Y."/>
            <person name="Tsolas J.M."/>
            <person name="Valente V.L."/>
            <person name="Venter E."/>
            <person name="Venter J.C."/>
            <person name="Vicario S."/>
            <person name="Vieira F.G."/>
            <person name="Vilella A.J."/>
            <person name="Villasante A."/>
            <person name="Walenz B."/>
            <person name="Wang J."/>
            <person name="Wasserman M."/>
            <person name="Watts T."/>
            <person name="Wilson D."/>
            <person name="Wilson R.K."/>
            <person name="Wing R.A."/>
            <person name="Wolfner M.F."/>
            <person name="Wong A."/>
            <person name="Wong G.K."/>
            <person name="Wu C.I."/>
            <person name="Wu G."/>
            <person name="Yamamoto D."/>
            <person name="Yang H.P."/>
            <person name="Yang S.P."/>
            <person name="Yorke J.A."/>
            <person name="Yoshida K."/>
            <person name="Zdobnov E."/>
            <person name="Zhang P."/>
            <person name="Zhang Y."/>
            <person name="Zimin A.V."/>
            <person name="Baldwin J."/>
            <person name="Abdouelleil A."/>
            <person name="Abdulkadir J."/>
            <person name="Abebe A."/>
            <person name="Abera B."/>
            <person name="Abreu J."/>
            <person name="Acer S.C."/>
            <person name="Aftuck L."/>
            <person name="Alexander A."/>
            <person name="An P."/>
            <person name="Anderson E."/>
            <person name="Anderson S."/>
            <person name="Arachi H."/>
            <person name="Azer M."/>
            <person name="Bachantsang P."/>
            <person name="Barry A."/>
            <person name="Bayul T."/>
            <person name="Berlin A."/>
            <person name="Bessette D."/>
            <person name="Bloom T."/>
            <person name="Blye J."/>
            <person name="Boguslavskiy L."/>
            <person name="Bonnet C."/>
            <person name="Boukhgalter B."/>
            <person name="Bourzgui I."/>
            <person name="Brown A."/>
            <person name="Cahill P."/>
            <person name="Channer S."/>
            <person name="Cheshatsang Y."/>
            <person name="Chuda L."/>
            <person name="Citroen M."/>
            <person name="Collymore A."/>
            <person name="Cooke P."/>
            <person name="Costello M."/>
            <person name="D'Aco K."/>
            <person name="Daza R."/>
            <person name="De Haan G."/>
            <person name="DeGray S."/>
            <person name="DeMaso C."/>
            <person name="Dhargay N."/>
            <person name="Dooley K."/>
            <person name="Dooley E."/>
            <person name="Doricent M."/>
            <person name="Dorje P."/>
            <person name="Dorjee K."/>
            <person name="Dupes A."/>
            <person name="Elong R."/>
            <person name="Falk J."/>
            <person name="Farina A."/>
            <person name="Faro S."/>
            <person name="Ferguson D."/>
            <person name="Fisher S."/>
            <person name="Foley C.D."/>
            <person name="Franke A."/>
            <person name="Friedrich D."/>
            <person name="Gadbois L."/>
            <person name="Gearin G."/>
            <person name="Gearin C.R."/>
            <person name="Giannoukos G."/>
            <person name="Goode T."/>
            <person name="Graham J."/>
            <person name="Grandbois E."/>
            <person name="Grewal S."/>
            <person name="Gyaltsen K."/>
            <person name="Hafez N."/>
            <person name="Hagos B."/>
            <person name="Hall J."/>
            <person name="Henson C."/>
            <person name="Hollinger A."/>
            <person name="Honan T."/>
            <person name="Huard M.D."/>
            <person name="Hughes L."/>
            <person name="Hurhula B."/>
            <person name="Husby M.E."/>
            <person name="Kamat A."/>
            <person name="Kanga B."/>
            <person name="Kashin S."/>
            <person name="Khazanovich D."/>
            <person name="Kisner P."/>
            <person name="Lance K."/>
            <person name="Lara M."/>
            <person name="Lee W."/>
            <person name="Lennon N."/>
            <person name="Letendre F."/>
            <person name="LeVine R."/>
            <person name="Lipovsky A."/>
            <person name="Liu X."/>
            <person name="Liu J."/>
            <person name="Liu S."/>
            <person name="Lokyitsang T."/>
            <person name="Lokyitsang Y."/>
            <person name="Lubonja R."/>
            <person name="Lui A."/>
            <person name="MacDonald P."/>
            <person name="Magnisalis V."/>
            <person name="Maru K."/>
            <person name="Matthews C."/>
            <person name="McCusker W."/>
            <person name="McDonough S."/>
            <person name="Mehta T."/>
            <person name="Meldrim J."/>
            <person name="Meneus L."/>
            <person name="Mihai O."/>
            <person name="Mihalev A."/>
            <person name="Mihova T."/>
            <person name="Mittelman R."/>
            <person name="Mlenga V."/>
            <person name="Montmayeur A."/>
            <person name="Mulrain L."/>
            <person name="Navidi A."/>
            <person name="Naylor J."/>
            <person name="Negash T."/>
            <person name="Nguyen T."/>
            <person name="Nguyen N."/>
            <person name="Nicol R."/>
            <person name="Norbu C."/>
            <person name="Norbu N."/>
            <person name="Novod N."/>
            <person name="O'Neill B."/>
            <person name="Osman S."/>
            <person name="Markiewicz E."/>
            <person name="Oyono O.L."/>
            <person name="Patti C."/>
            <person name="Phunkhang P."/>
            <person name="Pierre F."/>
            <person name="Priest M."/>
            <person name="Raghuraman S."/>
            <person name="Rege F."/>
            <person name="Reyes R."/>
            <person name="Rise C."/>
            <person name="Rogov P."/>
            <person name="Ross K."/>
            <person name="Ryan E."/>
            <person name="Settipalli S."/>
            <person name="Shea T."/>
            <person name="Sherpa N."/>
            <person name="Shi L."/>
            <person name="Shih D."/>
            <person name="Sparrow T."/>
            <person name="Spaulding J."/>
            <person name="Stalker J."/>
            <person name="Stange-Thomann N."/>
            <person name="Stavropoulos S."/>
            <person name="Stone C."/>
            <person name="Strader C."/>
            <person name="Tesfaye S."/>
            <person name="Thomson T."/>
            <person name="Thoulutsang Y."/>
            <person name="Thoulutsang D."/>
            <person name="Topham K."/>
            <person name="Topping I."/>
            <person name="Tsamla T."/>
            <person name="Vassiliev H."/>
            <person name="Vo A."/>
            <person name="Wangchuk T."/>
            <person name="Wangdi T."/>
            <person name="Weiand M."/>
            <person name="Wilkinson J."/>
            <person name="Wilson A."/>
            <person name="Yadav S."/>
            <person name="Young G."/>
            <person name="Yu Q."/>
            <person name="Zembek L."/>
            <person name="Zhong D."/>
            <person name="Zimmer A."/>
            <person name="Zwirko Z."/>
            <person name="Jaffe D.B."/>
            <person name="Alvarez P."/>
            <person name="Brockman W."/>
            <person name="Butler J."/>
            <person name="Chin C."/>
            <person name="Gnerre S."/>
            <person name="Grabherr M."/>
            <person name="Kleber M."/>
            <person name="Mauceli E."/>
            <person name="MacCallum I."/>
        </authorList>
    </citation>
    <scope>NUCLEOTIDE SEQUENCE [LARGE SCALE GENOMIC DNA]</scope>
    <source>
        <strain evidence="36">Rob3c / Tucson 14021-0248.25</strain>
    </source>
</reference>
<dbReference type="GO" id="GO:0140942">
    <property type="term" value="F:histone H3K9 dimethyltransferase activity"/>
    <property type="evidence" value="ECO:0007669"/>
    <property type="project" value="EnsemblMetazoa"/>
</dbReference>
<dbReference type="InterPro" id="IPR007728">
    <property type="entry name" value="Pre-SET_dom"/>
</dbReference>
<dbReference type="HOGENOM" id="CLU_009426_0_0_1"/>
<dbReference type="InterPro" id="IPR000953">
    <property type="entry name" value="Chromo/chromo_shadow_dom"/>
</dbReference>
<evidence type="ECO:0000259" key="32">
    <source>
        <dbReference type="PROSITE" id="PS50280"/>
    </source>
</evidence>
<evidence type="ECO:0000256" key="29">
    <source>
        <dbReference type="ARBA" id="ARBA00078154"/>
    </source>
</evidence>
<comment type="function">
    <text evidence="26">Histone methyltransferase that specifically trimethylates 'Lys-9' of histone H3 using monomethylated H3 'Lys-9' as substrate. H3 'Lys-9' trimethylation represents a specific tag for epigenetic transcriptional repression by recruiting Su(var)205/HP1 to methylated histones. Mainly functions in heterochromatin regions, thereby playing a central role in the establishment of constitutive heterochromatin at pericentric regions. Involved in heterochromatic gene silencing including the modification of position-effect-variegation.</text>
</comment>
<evidence type="ECO:0000256" key="16">
    <source>
        <dbReference type="ARBA" id="ARBA00022833"/>
    </source>
</evidence>
<dbReference type="InterPro" id="IPR023780">
    <property type="entry name" value="Chromo_domain"/>
</dbReference>
<evidence type="ECO:0000259" key="34">
    <source>
        <dbReference type="PROSITE" id="PS51722"/>
    </source>
</evidence>
<dbReference type="Gene3D" id="2.40.30.10">
    <property type="entry name" value="Translation factors"/>
    <property type="match status" value="2"/>
</dbReference>
<dbReference type="EMBL" id="CH480815">
    <property type="protein sequence ID" value="EDW42087.1"/>
    <property type="molecule type" value="Genomic_DNA"/>
</dbReference>
<sequence length="1024" mass="113789">MATAEAQIGVNRNLQKQALSNWDVSKLTPLSPEVISRQATINIGTIGHVAHGKSTVVKAISGVQTVRFKNELERNITIKLERLSEKKIKKLLSSKQQRQQYEIKQRSMLRHLAELRRHSRFRRLCTKPAPSSMPASTSSAARRTTRRSTSQSSLSPSNSSGYGSVFGCEEHDVDKISSHKGFAKLKRRRSSCVGAPTSNSKRTKNNEGLVAKKPPKGEYVVERIECVEIDQYQPVFFVKWLGYHNSENTWESLANVADCAEIEKFVERHQQLYETYIAQITTELEKQLEALPLMENITVAEVDAYEQLNLQIDLILLAQYRAAGSRSQREPQKIGERALKSMQIKRAQFSRRKQLADLALFEKRMNHVEKPSPPIRVENNVDLDTIDSNFMYIQDNIIGKDVPKPEVGIVGCKCTEDTGECTASTKCCARLADELFAYERSTRRLRLRPGSAIYECNSRCSCDSSCSNRLVQHGRQVPLVLFKTANGSGWGVRAATALRKGEFVCEYIGEIITSDEANERGKAYDDNGRTYLFDLDYNTAQDSEYTIDAANYGNISHFINHSCDPNLAVFPCWIEHLNVALPHLVFFTLRPIKAGEELSFDYIRADNEAVPYENLSTAVRVECRCGADNCYANAKIYKCDNPKCPRPASFVSDASSKDDSLPCTRLNCSGNFRLVRHVSFVDCPGHDILMATMLNGAAVMDAALLLIAGNESCPQPQTSEHLAAIEIMKLKQILILQNKIDLIKESQAKEQYEEITKFVQGTVAEGAPIIPISAQLKYNIDVLCEYIVNKIPVPPRDFNAPPRLIVIRSFDVNKPGCEVADLKGGVAGGSILSGVLKVGQEIEVRPGVVTKDSDGNITCRPIFSRIVSLFAEQNELQYAVPGGLIGVGTKIDPTLCRADRLVGQVLGAVGQLPDIYQELEISYYLLRRLLGVRTDGDKKGARVEKLQKNEILLVNIGSLSTGGRISATKGDLAKIVLTTPVCTEKGEKIALSRRVENHWRLIGWGQIFGGKTITPVLDSQVAKK</sequence>
<keyword evidence="20" id="KW-0342">GTP-binding</keyword>
<evidence type="ECO:0000256" key="6">
    <source>
        <dbReference type="ARBA" id="ARBA00012183"/>
    </source>
</evidence>
<keyword evidence="8" id="KW-0678">Repressor</keyword>
<dbReference type="InterPro" id="IPR044128">
    <property type="entry name" value="eIF2g_GTP-bd"/>
</dbReference>
<dbReference type="GO" id="GO:0005850">
    <property type="term" value="C:eukaryotic translation initiation factor 2 complex"/>
    <property type="evidence" value="ECO:0007669"/>
    <property type="project" value="TreeGrafter"/>
</dbReference>
<keyword evidence="9" id="KW-0396">Initiation factor</keyword>
<dbReference type="GO" id="GO:0005525">
    <property type="term" value="F:GTP binding"/>
    <property type="evidence" value="ECO:0007669"/>
    <property type="project" value="UniProtKB-KW"/>
</dbReference>
<dbReference type="GO" id="GO:0003743">
    <property type="term" value="F:translation initiation factor activity"/>
    <property type="evidence" value="ECO:0007669"/>
    <property type="project" value="UniProtKB-KW"/>
</dbReference>
<dbReference type="PROSITE" id="PS51722">
    <property type="entry name" value="G_TR_2"/>
    <property type="match status" value="1"/>
</dbReference>
<keyword evidence="13" id="KW-0479">Metal-binding</keyword>
<dbReference type="InterPro" id="IPR044127">
    <property type="entry name" value="eIF2g_dom_2"/>
</dbReference>
<evidence type="ECO:0000256" key="27">
    <source>
        <dbReference type="ARBA" id="ARBA00069605"/>
    </source>
</evidence>
<dbReference type="OMA" id="GLLGCKC"/>
<dbReference type="PhylomeDB" id="B4HDZ5"/>
<evidence type="ECO:0000256" key="3">
    <source>
        <dbReference type="ARBA" id="ARBA00004584"/>
    </source>
</evidence>
<evidence type="ECO:0000256" key="30">
    <source>
        <dbReference type="SAM" id="MobiDB-lite"/>
    </source>
</evidence>
<dbReference type="GO" id="GO:0003924">
    <property type="term" value="F:GTPase activity"/>
    <property type="evidence" value="ECO:0007669"/>
    <property type="project" value="InterPro"/>
</dbReference>
<keyword evidence="18" id="KW-0648">Protein biosynthesis</keyword>
<keyword evidence="10" id="KW-0489">Methyltransferase</keyword>
<dbReference type="GO" id="GO:0005701">
    <property type="term" value="C:polytene chromosome chromocenter"/>
    <property type="evidence" value="ECO:0007669"/>
    <property type="project" value="EnsemblMetazoa"/>
</dbReference>
<feature type="domain" description="Pre-SET" evidence="33">
    <location>
        <begin position="410"/>
        <end position="474"/>
    </location>
</feature>
<dbReference type="Gene3D" id="2.170.270.10">
    <property type="entry name" value="SET domain"/>
    <property type="match status" value="1"/>
</dbReference>
<dbReference type="Pfam" id="PF05033">
    <property type="entry name" value="Pre-SET"/>
    <property type="match status" value="1"/>
</dbReference>
<keyword evidence="14" id="KW-0547">Nucleotide-binding</keyword>
<dbReference type="InterPro" id="IPR046341">
    <property type="entry name" value="SET_dom_sf"/>
</dbReference>
<dbReference type="GO" id="GO:0032259">
    <property type="term" value="P:methylation"/>
    <property type="evidence" value="ECO:0007669"/>
    <property type="project" value="UniProtKB-KW"/>
</dbReference>
<feature type="domain" description="Chromo" evidence="31">
    <location>
        <begin position="219"/>
        <end position="278"/>
    </location>
</feature>
<protein>
    <recommendedName>
        <fullName evidence="27">Histone-lysine N-methyltransferase Su(var)3-9</fullName>
        <ecNumber evidence="6">2.1.1.355</ecNumber>
        <ecNumber evidence="5">3.6.5.3</ecNumber>
    </recommendedName>
    <alternativeName>
        <fullName evidence="29">Histone H3-K9 methyltransferase</fullName>
    </alternativeName>
    <alternativeName>
        <fullName evidence="28">Protein suppressor of variegation 3-9</fullName>
    </alternativeName>
</protein>
<dbReference type="NCBIfam" id="NF003077">
    <property type="entry name" value="PRK04000.1"/>
    <property type="match status" value="1"/>
</dbReference>
<gene>
    <name evidence="35" type="primary">Dsec\GM25792</name>
    <name evidence="35" type="ORF">Dsec_GM25792</name>
</gene>
<evidence type="ECO:0000256" key="10">
    <source>
        <dbReference type="ARBA" id="ARBA00022603"/>
    </source>
</evidence>
<dbReference type="GO" id="GO:2001229">
    <property type="term" value="P:negative regulation of response to gamma radiation"/>
    <property type="evidence" value="ECO:0007669"/>
    <property type="project" value="EnsemblMetazoa"/>
</dbReference>
<accession>B4HDZ5</accession>
<evidence type="ECO:0000259" key="33">
    <source>
        <dbReference type="PROSITE" id="PS50867"/>
    </source>
</evidence>
<feature type="region of interest" description="Disordered" evidence="30">
    <location>
        <begin position="188"/>
        <end position="210"/>
    </location>
</feature>
<evidence type="ECO:0000256" key="26">
    <source>
        <dbReference type="ARBA" id="ARBA00056405"/>
    </source>
</evidence>
<dbReference type="PANTHER" id="PTHR42854:SF3">
    <property type="entry name" value="EUKARYOTIC TRANSLATION INITIATION FACTOR 2 SUBUNIT 3-RELATED"/>
    <property type="match status" value="1"/>
</dbReference>
<dbReference type="Pfam" id="PF00009">
    <property type="entry name" value="GTP_EFTU"/>
    <property type="match status" value="1"/>
</dbReference>
<keyword evidence="7" id="KW-0158">Chromosome</keyword>
<evidence type="ECO:0000259" key="31">
    <source>
        <dbReference type="PROSITE" id="PS50013"/>
    </source>
</evidence>
<dbReference type="InterPro" id="IPR027417">
    <property type="entry name" value="P-loop_NTPase"/>
</dbReference>
<dbReference type="Pfam" id="PF09173">
    <property type="entry name" value="eIF2_C"/>
    <property type="match status" value="1"/>
</dbReference>
<dbReference type="EC" id="2.1.1.355" evidence="6"/>
<keyword evidence="23" id="KW-0137">Centromere</keyword>
<organism evidence="36">
    <name type="scientific">Drosophila sechellia</name>
    <name type="common">Fruit fly</name>
    <dbReference type="NCBI Taxonomy" id="7238"/>
    <lineage>
        <taxon>Eukaryota</taxon>
        <taxon>Metazoa</taxon>
        <taxon>Ecdysozoa</taxon>
        <taxon>Arthropoda</taxon>
        <taxon>Hexapoda</taxon>
        <taxon>Insecta</taxon>
        <taxon>Pterygota</taxon>
        <taxon>Neoptera</taxon>
        <taxon>Endopterygota</taxon>
        <taxon>Diptera</taxon>
        <taxon>Brachycera</taxon>
        <taxon>Muscomorpha</taxon>
        <taxon>Ephydroidea</taxon>
        <taxon>Drosophilidae</taxon>
        <taxon>Drosophila</taxon>
        <taxon>Sophophora</taxon>
    </lineage>
</organism>
<dbReference type="SMART" id="SM00298">
    <property type="entry name" value="CHROMO"/>
    <property type="match status" value="1"/>
</dbReference>
<dbReference type="GO" id="GO:0051276">
    <property type="term" value="P:chromosome organization"/>
    <property type="evidence" value="ECO:0007669"/>
    <property type="project" value="EnsemblMetazoa"/>
</dbReference>
<dbReference type="GO" id="GO:0070828">
    <property type="term" value="P:heterochromatin organization"/>
    <property type="evidence" value="ECO:0007669"/>
    <property type="project" value="EnsemblMetazoa"/>
</dbReference>
<comment type="subcellular location">
    <subcellularLocation>
        <location evidence="3">Chromosome</location>
        <location evidence="3">Centromere</location>
    </subcellularLocation>
    <subcellularLocation>
        <location evidence="2">Cytoplasm</location>
    </subcellularLocation>
    <subcellularLocation>
        <location evidence="1">Nucleus</location>
    </subcellularLocation>
</comment>
<comment type="catalytic activity">
    <reaction evidence="24">
        <text>GTP + H2O = GDP + phosphate + H(+)</text>
        <dbReference type="Rhea" id="RHEA:19669"/>
        <dbReference type="ChEBI" id="CHEBI:15377"/>
        <dbReference type="ChEBI" id="CHEBI:15378"/>
        <dbReference type="ChEBI" id="CHEBI:37565"/>
        <dbReference type="ChEBI" id="CHEBI:43474"/>
        <dbReference type="ChEBI" id="CHEBI:58189"/>
        <dbReference type="EC" id="3.6.5.3"/>
    </reaction>
</comment>
<dbReference type="InterPro" id="IPR001214">
    <property type="entry name" value="SET_dom"/>
</dbReference>
<dbReference type="GO" id="GO:0008270">
    <property type="term" value="F:zinc ion binding"/>
    <property type="evidence" value="ECO:0007669"/>
    <property type="project" value="InterPro"/>
</dbReference>
<keyword evidence="19" id="KW-0805">Transcription regulation</keyword>
<dbReference type="Pfam" id="PF03144">
    <property type="entry name" value="GTP_EFTU_D2"/>
    <property type="match status" value="1"/>
</dbReference>
<dbReference type="SMART" id="SM00317">
    <property type="entry name" value="SET"/>
    <property type="match status" value="1"/>
</dbReference>
<comment type="similarity">
    <text evidence="4">Belongs to the TRAFAC class translation factor GTPase superfamily. Classic translation factor GTPase family. EF-Tu/EF-1A subfamily.</text>
</comment>
<dbReference type="PANTHER" id="PTHR42854">
    <property type="entry name" value="EUKARYOTIC TRANSLATION INITIATION FACTOR 2 SUBUNIT 3 FAMILY MEMBER"/>
    <property type="match status" value="1"/>
</dbReference>
<keyword evidence="17" id="KW-0156">Chromatin regulator</keyword>
<dbReference type="PROSITE" id="PS50013">
    <property type="entry name" value="CHROMO_2"/>
    <property type="match status" value="1"/>
</dbReference>
<evidence type="ECO:0000256" key="15">
    <source>
        <dbReference type="ARBA" id="ARBA00022801"/>
    </source>
</evidence>
<evidence type="ECO:0000256" key="24">
    <source>
        <dbReference type="ARBA" id="ARBA00048107"/>
    </source>
</evidence>
<keyword evidence="15" id="KW-0378">Hydrolase</keyword>
<evidence type="ECO:0000256" key="4">
    <source>
        <dbReference type="ARBA" id="ARBA00007249"/>
    </source>
</evidence>
<dbReference type="InterPro" id="IPR050543">
    <property type="entry name" value="eIF2G"/>
</dbReference>
<evidence type="ECO:0000256" key="23">
    <source>
        <dbReference type="ARBA" id="ARBA00023328"/>
    </source>
</evidence>
<dbReference type="SUPFAM" id="SSF52540">
    <property type="entry name" value="P-loop containing nucleoside triphosphate hydrolases"/>
    <property type="match status" value="2"/>
</dbReference>
<dbReference type="Pfam" id="PF00385">
    <property type="entry name" value="Chromo"/>
    <property type="match status" value="1"/>
</dbReference>
<keyword evidence="21" id="KW-0804">Transcription</keyword>
<dbReference type="InterPro" id="IPR009000">
    <property type="entry name" value="Transl_B-barrel_sf"/>
</dbReference>
<dbReference type="FunFam" id="2.40.30.10:FF:000009">
    <property type="entry name" value="Eukaryotic translation initiation factor 2 subunit gamma"/>
    <property type="match status" value="1"/>
</dbReference>
<dbReference type="GO" id="GO:0048132">
    <property type="term" value="P:female germ-line stem cell asymmetric division"/>
    <property type="evidence" value="ECO:0007669"/>
    <property type="project" value="EnsemblMetazoa"/>
</dbReference>
<dbReference type="Pfam" id="PF00856">
    <property type="entry name" value="SET"/>
    <property type="match status" value="1"/>
</dbReference>
<dbReference type="GO" id="GO:0005721">
    <property type="term" value="C:pericentric heterochromatin"/>
    <property type="evidence" value="ECO:0007669"/>
    <property type="project" value="EnsemblMetazoa"/>
</dbReference>
<dbReference type="EC" id="3.6.5.3" evidence="5"/>
<dbReference type="InterPro" id="IPR000795">
    <property type="entry name" value="T_Tr_GTP-bd_dom"/>
</dbReference>
<dbReference type="CDD" id="cd10542">
    <property type="entry name" value="SET_SUV39H"/>
    <property type="match status" value="1"/>
</dbReference>
<dbReference type="GO" id="GO:0140727">
    <property type="term" value="P:siRNA-mediated pericentric heterochromatin formation"/>
    <property type="evidence" value="ECO:0007669"/>
    <property type="project" value="EnsemblMetazoa"/>
</dbReference>
<dbReference type="CDD" id="cd01888">
    <property type="entry name" value="eIF2_gamma"/>
    <property type="match status" value="1"/>
</dbReference>
<name>B4HDZ5_DROSE</name>
<dbReference type="InterPro" id="IPR023779">
    <property type="entry name" value="Chromodomain_CS"/>
</dbReference>
<dbReference type="CDD" id="cd03688">
    <property type="entry name" value="eIF2_gamma_II"/>
    <property type="match status" value="1"/>
</dbReference>
<evidence type="ECO:0000256" key="22">
    <source>
        <dbReference type="ARBA" id="ARBA00023242"/>
    </source>
</evidence>
<dbReference type="Proteomes" id="UP000001292">
    <property type="component" value="Unassembled WGS sequence"/>
</dbReference>
<dbReference type="CDD" id="cd00024">
    <property type="entry name" value="CD_CSD"/>
    <property type="match status" value="1"/>
</dbReference>
<dbReference type="SMART" id="SM00468">
    <property type="entry name" value="PreSET"/>
    <property type="match status" value="1"/>
</dbReference>
<feature type="domain" description="SET" evidence="32">
    <location>
        <begin position="477"/>
        <end position="603"/>
    </location>
</feature>
<dbReference type="SUPFAM" id="SSF82199">
    <property type="entry name" value="SET domain"/>
    <property type="match status" value="1"/>
</dbReference>
<evidence type="ECO:0000256" key="8">
    <source>
        <dbReference type="ARBA" id="ARBA00022491"/>
    </source>
</evidence>
<dbReference type="FunFam" id="2.40.30.10:FF:000011">
    <property type="entry name" value="Eukaryotic translation initiation factor 2 subunit gamma"/>
    <property type="match status" value="1"/>
</dbReference>
<dbReference type="SUPFAM" id="SSF50447">
    <property type="entry name" value="Translation proteins"/>
    <property type="match status" value="1"/>
</dbReference>
<dbReference type="SUPFAM" id="SSF50465">
    <property type="entry name" value="EF-Tu/eEF-1alpha/eIF2-gamma C-terminal domain"/>
    <property type="match status" value="1"/>
</dbReference>
<dbReference type="AlphaFoldDB" id="B4HDZ5"/>
<dbReference type="InterPro" id="IPR004161">
    <property type="entry name" value="EFTu-like_2"/>
</dbReference>
<feature type="region of interest" description="Disordered" evidence="30">
    <location>
        <begin position="120"/>
        <end position="161"/>
    </location>
</feature>
<proteinExistence type="inferred from homology"/>
<dbReference type="GO" id="GO:0001731">
    <property type="term" value="P:formation of translation preinitiation complex"/>
    <property type="evidence" value="ECO:0007669"/>
    <property type="project" value="TreeGrafter"/>
</dbReference>
<keyword evidence="22" id="KW-0539">Nucleus</keyword>
<keyword evidence="12" id="KW-0949">S-adenosyl-L-methionine</keyword>
<evidence type="ECO:0000256" key="2">
    <source>
        <dbReference type="ARBA" id="ARBA00004496"/>
    </source>
</evidence>
<evidence type="ECO:0000256" key="5">
    <source>
        <dbReference type="ARBA" id="ARBA00011986"/>
    </source>
</evidence>